<comment type="similarity">
    <text evidence="5">Belongs to the DksA family.</text>
</comment>
<feature type="binding site" evidence="5">
    <location>
        <position position="137"/>
    </location>
    <ligand>
        <name>Zn(2+)</name>
        <dbReference type="ChEBI" id="CHEBI:29105"/>
    </ligand>
</feature>
<comment type="function">
    <text evidence="5">Transcription factor that acts by binding directly to the RNA polymerase (RNAP). Required for negative regulation of rRNA expression and positive regulation of several amino acid biosynthesis promoters. Also required for regulation of fis expression.</text>
</comment>
<evidence type="ECO:0000256" key="2">
    <source>
        <dbReference type="ARBA" id="ARBA00022723"/>
    </source>
</evidence>
<dbReference type="PROSITE" id="PS01102">
    <property type="entry name" value="ZF_DKSA_1"/>
    <property type="match status" value="1"/>
</dbReference>
<dbReference type="InterPro" id="IPR000962">
    <property type="entry name" value="Znf_DskA_TraR"/>
</dbReference>
<dbReference type="GO" id="GO:0008270">
    <property type="term" value="F:zinc ion binding"/>
    <property type="evidence" value="ECO:0007669"/>
    <property type="project" value="UniProtKB-UniRule"/>
</dbReference>
<keyword evidence="1 5" id="KW-0963">Cytoplasm</keyword>
<evidence type="ECO:0000256" key="5">
    <source>
        <dbReference type="HAMAP-Rule" id="MF_00926"/>
    </source>
</evidence>
<comment type="subcellular location">
    <subcellularLocation>
        <location evidence="5">Cytoplasm</location>
    </subcellularLocation>
</comment>
<evidence type="ECO:0000256" key="3">
    <source>
        <dbReference type="ARBA" id="ARBA00022771"/>
    </source>
</evidence>
<dbReference type="GO" id="GO:0005737">
    <property type="term" value="C:cytoplasm"/>
    <property type="evidence" value="ECO:0007669"/>
    <property type="project" value="UniProtKB-SubCell"/>
</dbReference>
<gene>
    <name evidence="5" type="primary">dksA</name>
    <name evidence="10" type="ORF">EV688_11023</name>
</gene>
<evidence type="ECO:0000256" key="4">
    <source>
        <dbReference type="ARBA" id="ARBA00022833"/>
    </source>
</evidence>
<dbReference type="AlphaFoldDB" id="A0A4R2KLX7"/>
<organism evidence="10 11">
    <name type="scientific">Chromatocurvus halotolerans</name>
    <dbReference type="NCBI Taxonomy" id="1132028"/>
    <lineage>
        <taxon>Bacteria</taxon>
        <taxon>Pseudomonadati</taxon>
        <taxon>Pseudomonadota</taxon>
        <taxon>Gammaproteobacteria</taxon>
        <taxon>Cellvibrionales</taxon>
        <taxon>Halieaceae</taxon>
        <taxon>Chromatocurvus</taxon>
    </lineage>
</organism>
<feature type="domain" description="DnaK suppressor protein DksA N-terminal" evidence="9">
    <location>
        <begin position="56"/>
        <end position="126"/>
    </location>
</feature>
<dbReference type="Pfam" id="PF21157">
    <property type="entry name" value="DksA_N"/>
    <property type="match status" value="1"/>
</dbReference>
<feature type="binding site" evidence="5">
    <location>
        <position position="155"/>
    </location>
    <ligand>
        <name>Zn(2+)</name>
        <dbReference type="ChEBI" id="CHEBI:29105"/>
    </ligand>
</feature>
<comment type="subunit">
    <text evidence="5">Interacts directly with the RNA polymerase.</text>
</comment>
<feature type="binding site" evidence="5">
    <location>
        <position position="158"/>
    </location>
    <ligand>
        <name>Zn(2+)</name>
        <dbReference type="ChEBI" id="CHEBI:29105"/>
    </ligand>
</feature>
<dbReference type="PANTHER" id="PTHR33823:SF2">
    <property type="entry name" value="RNA POLYMERASE-BINDING TRANSCRIPTION FACTOR DKSA"/>
    <property type="match status" value="1"/>
</dbReference>
<evidence type="ECO:0000313" key="10">
    <source>
        <dbReference type="EMBL" id="TCO75071.1"/>
    </source>
</evidence>
<name>A0A4R2KLX7_9GAMM</name>
<dbReference type="PROSITE" id="PS51128">
    <property type="entry name" value="ZF_DKSA_2"/>
    <property type="match status" value="1"/>
</dbReference>
<keyword evidence="4 5" id="KW-0862">Zinc</keyword>
<dbReference type="InterPro" id="IPR048489">
    <property type="entry name" value="DksA_N"/>
</dbReference>
<dbReference type="InterPro" id="IPR020458">
    <property type="entry name" value="Znf_DskA_TraR_CS"/>
</dbReference>
<keyword evidence="3 5" id="KW-0863">Zinc-finger</keyword>
<dbReference type="SUPFAM" id="SSF109635">
    <property type="entry name" value="DnaK suppressor protein DksA, alpha-hairpin domain"/>
    <property type="match status" value="1"/>
</dbReference>
<dbReference type="PANTHER" id="PTHR33823">
    <property type="entry name" value="RNA POLYMERASE-BINDING TRANSCRIPTION FACTOR DKSA-RELATED"/>
    <property type="match status" value="1"/>
</dbReference>
<evidence type="ECO:0000313" key="11">
    <source>
        <dbReference type="Proteomes" id="UP000294980"/>
    </source>
</evidence>
<keyword evidence="11" id="KW-1185">Reference proteome</keyword>
<feature type="domain" description="Zinc finger DksA/TraR C4-type" evidence="8">
    <location>
        <begin position="130"/>
        <end position="162"/>
    </location>
</feature>
<dbReference type="EMBL" id="SLWX01000010">
    <property type="protein sequence ID" value="TCO75071.1"/>
    <property type="molecule type" value="Genomic_DNA"/>
</dbReference>
<evidence type="ECO:0000256" key="1">
    <source>
        <dbReference type="ARBA" id="ARBA00022490"/>
    </source>
</evidence>
<comment type="caution">
    <text evidence="10">The sequence shown here is derived from an EMBL/GenBank/DDBJ whole genome shotgun (WGS) entry which is preliminary data.</text>
</comment>
<feature type="zinc finger region" description="dksA C4-type" evidence="6">
    <location>
        <begin position="134"/>
        <end position="158"/>
    </location>
</feature>
<evidence type="ECO:0000256" key="6">
    <source>
        <dbReference type="PROSITE-ProRule" id="PRU00510"/>
    </source>
</evidence>
<dbReference type="Proteomes" id="UP000294980">
    <property type="component" value="Unassembled WGS sequence"/>
</dbReference>
<dbReference type="GO" id="GO:0010468">
    <property type="term" value="P:regulation of gene expression"/>
    <property type="evidence" value="ECO:0007669"/>
    <property type="project" value="UniProtKB-UniRule"/>
</dbReference>
<feature type="region of interest" description="Disordered" evidence="7">
    <location>
        <begin position="1"/>
        <end position="33"/>
    </location>
</feature>
<proteinExistence type="inferred from homology"/>
<accession>A0A4R2KLX7</accession>
<dbReference type="HAMAP" id="MF_00926">
    <property type="entry name" value="DksA"/>
    <property type="match status" value="1"/>
</dbReference>
<keyword evidence="2 5" id="KW-0479">Metal-binding</keyword>
<dbReference type="OrthoDB" id="9803742at2"/>
<evidence type="ECO:0000259" key="9">
    <source>
        <dbReference type="Pfam" id="PF21157"/>
    </source>
</evidence>
<evidence type="ECO:0000259" key="8">
    <source>
        <dbReference type="Pfam" id="PF01258"/>
    </source>
</evidence>
<sequence length="171" mass="19485">METAMPAKTATKKPAAATTAPASKKTTAKKAPAATDFKNFEPYKPKRGEEYMSDAQLAHFKNILRKWKAELMQEVDRTVMHMKDEAANFPDPADRATQEEEFSLELRTRDRERKLIKKIDQTIERLEQDDYGFCDACGIEIGIKRLEARPTATLCIDCKTLAEIKERQEMG</sequence>
<protein>
    <recommendedName>
        <fullName evidence="5">RNA polymerase-binding transcription factor DksA</fullName>
    </recommendedName>
</protein>
<dbReference type="NCBIfam" id="TIGR02420">
    <property type="entry name" value="dksA"/>
    <property type="match status" value="1"/>
</dbReference>
<dbReference type="SUPFAM" id="SSF57716">
    <property type="entry name" value="Glucocorticoid receptor-like (DNA-binding domain)"/>
    <property type="match status" value="1"/>
</dbReference>
<dbReference type="Pfam" id="PF01258">
    <property type="entry name" value="zf-dskA_traR"/>
    <property type="match status" value="1"/>
</dbReference>
<dbReference type="InterPro" id="IPR012784">
    <property type="entry name" value="DksA_RNA_pol-bd"/>
</dbReference>
<evidence type="ECO:0000256" key="7">
    <source>
        <dbReference type="SAM" id="MobiDB-lite"/>
    </source>
</evidence>
<dbReference type="Gene3D" id="1.20.120.910">
    <property type="entry name" value="DksA, coiled-coil domain"/>
    <property type="match status" value="1"/>
</dbReference>
<reference evidence="10 11" key="1">
    <citation type="submission" date="2019-03" db="EMBL/GenBank/DDBJ databases">
        <title>Genomic Encyclopedia of Type Strains, Phase IV (KMG-IV): sequencing the most valuable type-strain genomes for metagenomic binning, comparative biology and taxonomic classification.</title>
        <authorList>
            <person name="Goeker M."/>
        </authorList>
    </citation>
    <scope>NUCLEOTIDE SEQUENCE [LARGE SCALE GENOMIC DNA]</scope>
    <source>
        <strain evidence="10 11">DSM 23344</strain>
    </source>
</reference>
<dbReference type="InterPro" id="IPR037187">
    <property type="entry name" value="DnaK_N"/>
</dbReference>
<feature type="binding site" evidence="5">
    <location>
        <position position="134"/>
    </location>
    <ligand>
        <name>Zn(2+)</name>
        <dbReference type="ChEBI" id="CHEBI:29105"/>
    </ligand>
</feature>